<evidence type="ECO:0000313" key="3">
    <source>
        <dbReference type="Proteomes" id="UP000756710"/>
    </source>
</evidence>
<feature type="region of interest" description="Disordered" evidence="1">
    <location>
        <begin position="1"/>
        <end position="30"/>
    </location>
</feature>
<comment type="caution">
    <text evidence="2">The sequence shown here is derived from an EMBL/GenBank/DDBJ whole genome shotgun (WGS) entry which is preliminary data.</text>
</comment>
<gene>
    <name evidence="2" type="ORF">J2Z30_008498</name>
</gene>
<reference evidence="2 3" key="1">
    <citation type="submission" date="2021-03" db="EMBL/GenBank/DDBJ databases">
        <title>Genomic Encyclopedia of Type Strains, Phase IV (KMG-IV): sequencing the most valuable type-strain genomes for metagenomic binning, comparative biology and taxonomic classification.</title>
        <authorList>
            <person name="Goeker M."/>
        </authorList>
    </citation>
    <scope>NUCLEOTIDE SEQUENCE [LARGE SCALE GENOMIC DNA]</scope>
    <source>
        <strain evidence="2 3">DSM 41954</strain>
    </source>
</reference>
<name>A0ABS4N612_9ACTN</name>
<evidence type="ECO:0000256" key="1">
    <source>
        <dbReference type="SAM" id="MobiDB-lite"/>
    </source>
</evidence>
<proteinExistence type="predicted"/>
<dbReference type="Proteomes" id="UP000756710">
    <property type="component" value="Unassembled WGS sequence"/>
</dbReference>
<organism evidence="2 3">
    <name type="scientific">Streptomyces iranensis</name>
    <dbReference type="NCBI Taxonomy" id="576784"/>
    <lineage>
        <taxon>Bacteria</taxon>
        <taxon>Bacillati</taxon>
        <taxon>Actinomycetota</taxon>
        <taxon>Actinomycetes</taxon>
        <taxon>Kitasatosporales</taxon>
        <taxon>Streptomycetaceae</taxon>
        <taxon>Streptomyces</taxon>
        <taxon>Streptomyces violaceusniger group</taxon>
    </lineage>
</organism>
<protein>
    <submittedName>
        <fullName evidence="2">Uncharacterized protein</fullName>
    </submittedName>
</protein>
<evidence type="ECO:0000313" key="2">
    <source>
        <dbReference type="EMBL" id="MBP2067432.1"/>
    </source>
</evidence>
<accession>A0ABS4N612</accession>
<dbReference type="EMBL" id="JAGGLR010000031">
    <property type="protein sequence ID" value="MBP2067432.1"/>
    <property type="molecule type" value="Genomic_DNA"/>
</dbReference>
<sequence length="30" mass="3268">MSRVMTFVRPPGRRDAARTEVAPDPSAAPQ</sequence>
<keyword evidence="3" id="KW-1185">Reference proteome</keyword>